<keyword evidence="1" id="KW-0472">Membrane</keyword>
<reference evidence="2" key="1">
    <citation type="journal article" date="2023" name="Science">
        <title>Elucidation of the pathway for biosynthesis of saponin adjuvants from the soapbark tree.</title>
        <authorList>
            <person name="Reed J."/>
            <person name="Orme A."/>
            <person name="El-Demerdash A."/>
            <person name="Owen C."/>
            <person name="Martin L.B.B."/>
            <person name="Misra R.C."/>
            <person name="Kikuchi S."/>
            <person name="Rejzek M."/>
            <person name="Martin A.C."/>
            <person name="Harkess A."/>
            <person name="Leebens-Mack J."/>
            <person name="Louveau T."/>
            <person name="Stephenson M.J."/>
            <person name="Osbourn A."/>
        </authorList>
    </citation>
    <scope>NUCLEOTIDE SEQUENCE</scope>
    <source>
        <strain evidence="2">S10</strain>
    </source>
</reference>
<evidence type="ECO:0000313" key="2">
    <source>
        <dbReference type="EMBL" id="KAJ7961607.1"/>
    </source>
</evidence>
<comment type="caution">
    <text evidence="2">The sequence shown here is derived from an EMBL/GenBank/DDBJ whole genome shotgun (WGS) entry which is preliminary data.</text>
</comment>
<gene>
    <name evidence="2" type="ORF">O6P43_016934</name>
</gene>
<dbReference type="PANTHER" id="PTHR14241:SF32">
    <property type="entry name" value="VWFA DOMAIN-CONTAINING PROTEIN-RELATED"/>
    <property type="match status" value="1"/>
</dbReference>
<feature type="transmembrane region" description="Helical" evidence="1">
    <location>
        <begin position="347"/>
        <end position="365"/>
    </location>
</feature>
<keyword evidence="1" id="KW-1133">Transmembrane helix</keyword>
<evidence type="ECO:0000313" key="3">
    <source>
        <dbReference type="Proteomes" id="UP001163823"/>
    </source>
</evidence>
<dbReference type="Proteomes" id="UP001163823">
    <property type="component" value="Chromosome 7"/>
</dbReference>
<dbReference type="InterPro" id="IPR027417">
    <property type="entry name" value="P-loop_NTPase"/>
</dbReference>
<dbReference type="EMBL" id="JARAOO010000007">
    <property type="protein sequence ID" value="KAJ7961607.1"/>
    <property type="molecule type" value="Genomic_DNA"/>
</dbReference>
<dbReference type="AlphaFoldDB" id="A0AAD7LPB0"/>
<dbReference type="PANTHER" id="PTHR14241">
    <property type="entry name" value="INTERFERON-INDUCED PROTEIN 44"/>
    <property type="match status" value="1"/>
</dbReference>
<accession>A0AAD7LPB0</accession>
<keyword evidence="2" id="KW-0378">Hydrolase</keyword>
<keyword evidence="1" id="KW-0812">Transmembrane</keyword>
<sequence>MGGDCDYHGEESSLGQEISLLSSENPTFLRDNSSVEVEEGTPMREREIVPYKEVLLSYDELRIRCKNLKEAKGTILSYNPGAWIETVGGLKLTDYDVPKTTSLILIGPRGSGKSSLVNRISKVFEVDKFASVRAQVSYNSSIGDGTYFLQEYMIPRDSTSICLYDTRSLCDDSRENNKMLKRWMTKGVHHGELVIRGSDSRSLRTTMKSKALQCGYFSSEKRKVNFVILVVNGLSVRKSMENVCDLEMQYSTMVASTFNCPYLSFRDDKPVIVVTHGDLLSLSDRARVRAYLGELLGVPPTKQIFDIPECDSPVTELAIIDMLRYSLEHADKSLPQKKWFIDKVYKLWLSLCIVLVILGITVASAHERFRHTYNSPQVCTENNRATTPKPEGSLQMKPHREWHEIRYIW</sequence>
<dbReference type="SUPFAM" id="SSF52540">
    <property type="entry name" value="P-loop containing nucleoside triphosphate hydrolases"/>
    <property type="match status" value="1"/>
</dbReference>
<proteinExistence type="predicted"/>
<organism evidence="2 3">
    <name type="scientific">Quillaja saponaria</name>
    <name type="common">Soap bark tree</name>
    <dbReference type="NCBI Taxonomy" id="32244"/>
    <lineage>
        <taxon>Eukaryota</taxon>
        <taxon>Viridiplantae</taxon>
        <taxon>Streptophyta</taxon>
        <taxon>Embryophyta</taxon>
        <taxon>Tracheophyta</taxon>
        <taxon>Spermatophyta</taxon>
        <taxon>Magnoliopsida</taxon>
        <taxon>eudicotyledons</taxon>
        <taxon>Gunneridae</taxon>
        <taxon>Pentapetalae</taxon>
        <taxon>rosids</taxon>
        <taxon>fabids</taxon>
        <taxon>Fabales</taxon>
        <taxon>Quillajaceae</taxon>
        <taxon>Quillaja</taxon>
    </lineage>
</organism>
<dbReference type="Gene3D" id="3.40.50.300">
    <property type="entry name" value="P-loop containing nucleotide triphosphate hydrolases"/>
    <property type="match status" value="1"/>
</dbReference>
<dbReference type="KEGG" id="qsa:O6P43_016934"/>
<keyword evidence="3" id="KW-1185">Reference proteome</keyword>
<evidence type="ECO:0000256" key="1">
    <source>
        <dbReference type="SAM" id="Phobius"/>
    </source>
</evidence>
<dbReference type="GO" id="GO:0016787">
    <property type="term" value="F:hydrolase activity"/>
    <property type="evidence" value="ECO:0007669"/>
    <property type="project" value="UniProtKB-KW"/>
</dbReference>
<name>A0AAD7LPB0_QUISA</name>
<protein>
    <submittedName>
        <fullName evidence="2">P-loop containing nucleoside triphosphate hydrolases superfamily protein</fullName>
    </submittedName>
</protein>